<proteinExistence type="predicted"/>
<dbReference type="Proteomes" id="UP001439008">
    <property type="component" value="Unassembled WGS sequence"/>
</dbReference>
<evidence type="ECO:0000313" key="3">
    <source>
        <dbReference type="Proteomes" id="UP001439008"/>
    </source>
</evidence>
<gene>
    <name evidence="2" type="ORF">MHBO_002978</name>
</gene>
<dbReference type="EMBL" id="JBDODL010001357">
    <property type="protein sequence ID" value="MES1921447.1"/>
    <property type="molecule type" value="Genomic_DNA"/>
</dbReference>
<sequence length="255" mass="30433">MNKNSKKFKNLIFSENVSKSKGEMFFVVWSVLVLILLSYIIVTKRFLYFEANDYMKTGLFLFIPCVLIPLLCTERHLKWHQKYSTKANCFFFILAWISNYFWTNYFYSVLGVSYTFPAWRFNDVPFCLYLMSHSYFAFYHTIATLSIRTFSKFVSKNKVFSFVVIIPLSLVLAFFEAYSLKNFPYYSFENERKMYTVGTVFYSIYFIVTFPVFYRIDEKVGECWALETVITEALASCMAIFQLLDFWRLFIGKIY</sequence>
<dbReference type="InterPro" id="IPR020532">
    <property type="entry name" value="Cycloeucalenol_cycloisomerase"/>
</dbReference>
<comment type="caution">
    <text evidence="2">The sequence shown here is derived from an EMBL/GenBank/DDBJ whole genome shotgun (WGS) entry which is preliminary data.</text>
</comment>
<dbReference type="PANTHER" id="PTHR35136">
    <property type="entry name" value="CYCLOEUCALENOL CYCLOISOMERASE"/>
    <property type="match status" value="1"/>
</dbReference>
<accession>A0ABV2AP40</accession>
<feature type="transmembrane region" description="Helical" evidence="1">
    <location>
        <begin position="223"/>
        <end position="244"/>
    </location>
</feature>
<keyword evidence="3" id="KW-1185">Reference proteome</keyword>
<feature type="transmembrane region" description="Helical" evidence="1">
    <location>
        <begin position="85"/>
        <end position="108"/>
    </location>
</feature>
<feature type="transmembrane region" description="Helical" evidence="1">
    <location>
        <begin position="159"/>
        <end position="175"/>
    </location>
</feature>
<keyword evidence="1" id="KW-1133">Transmembrane helix</keyword>
<feature type="transmembrane region" description="Helical" evidence="1">
    <location>
        <begin position="24"/>
        <end position="42"/>
    </location>
</feature>
<protein>
    <recommendedName>
        <fullName evidence="4">Cycloeucalenol cycloisomerase</fullName>
    </recommendedName>
</protein>
<feature type="transmembrane region" description="Helical" evidence="1">
    <location>
        <begin position="54"/>
        <end position="73"/>
    </location>
</feature>
<evidence type="ECO:0000256" key="1">
    <source>
        <dbReference type="SAM" id="Phobius"/>
    </source>
</evidence>
<evidence type="ECO:0000313" key="2">
    <source>
        <dbReference type="EMBL" id="MES1921447.1"/>
    </source>
</evidence>
<keyword evidence="1" id="KW-0812">Transmembrane</keyword>
<organism evidence="2 3">
    <name type="scientific">Bonamia ostreae</name>
    <dbReference type="NCBI Taxonomy" id="126728"/>
    <lineage>
        <taxon>Eukaryota</taxon>
        <taxon>Sar</taxon>
        <taxon>Rhizaria</taxon>
        <taxon>Endomyxa</taxon>
        <taxon>Ascetosporea</taxon>
        <taxon>Haplosporida</taxon>
        <taxon>Bonamia</taxon>
    </lineage>
</organism>
<keyword evidence="1" id="KW-0472">Membrane</keyword>
<feature type="transmembrane region" description="Helical" evidence="1">
    <location>
        <begin position="195"/>
        <end position="216"/>
    </location>
</feature>
<dbReference type="PANTHER" id="PTHR35136:SF1">
    <property type="entry name" value="CYCLOEUCALENOL CYCLOISOMERASE"/>
    <property type="match status" value="1"/>
</dbReference>
<feature type="transmembrane region" description="Helical" evidence="1">
    <location>
        <begin position="128"/>
        <end position="147"/>
    </location>
</feature>
<evidence type="ECO:0008006" key="4">
    <source>
        <dbReference type="Google" id="ProtNLM"/>
    </source>
</evidence>
<name>A0ABV2AP40_9EUKA</name>
<reference evidence="2 3" key="1">
    <citation type="journal article" date="2024" name="BMC Biol.">
        <title>Comparative genomics of Ascetosporea gives new insight into the evolutionary basis for animal parasitism in Rhizaria.</title>
        <authorList>
            <person name="Hiltunen Thoren M."/>
            <person name="Onut-Brannstrom I."/>
            <person name="Alfjorden A."/>
            <person name="Peckova H."/>
            <person name="Swords F."/>
            <person name="Hooper C."/>
            <person name="Holzer A.S."/>
            <person name="Bass D."/>
            <person name="Burki F."/>
        </authorList>
    </citation>
    <scope>NUCLEOTIDE SEQUENCE [LARGE SCALE GENOMIC DNA]</scope>
    <source>
        <strain evidence="2">20-A016</strain>
    </source>
</reference>